<proteinExistence type="inferred from homology"/>
<organism evidence="6">
    <name type="scientific">Blautia hansenii</name>
    <name type="common">Ruminococcus hansenii</name>
    <dbReference type="NCBI Taxonomy" id="1322"/>
    <lineage>
        <taxon>Bacteria</taxon>
        <taxon>Bacillati</taxon>
        <taxon>Bacillota</taxon>
        <taxon>Clostridia</taxon>
        <taxon>Lachnospirales</taxon>
        <taxon>Lachnospiraceae</taxon>
        <taxon>Blautia</taxon>
    </lineage>
</organism>
<gene>
    <name evidence="6" type="primary">cpsB</name>
    <name evidence="6" type="ORF">BHLFYP23_01600</name>
</gene>
<dbReference type="SUPFAM" id="SSF89550">
    <property type="entry name" value="PHP domain-like"/>
    <property type="match status" value="1"/>
</dbReference>
<evidence type="ECO:0000256" key="4">
    <source>
        <dbReference type="ARBA" id="ARBA00022912"/>
    </source>
</evidence>
<keyword evidence="3 6" id="KW-0378">Hydrolase</keyword>
<reference evidence="6" key="1">
    <citation type="submission" date="2019-11" db="EMBL/GenBank/DDBJ databases">
        <authorList>
            <person name="Feng L."/>
        </authorList>
    </citation>
    <scope>NUCLEOTIDE SEQUENCE</scope>
    <source>
        <strain evidence="6">BhanseniiLFYP23</strain>
    </source>
</reference>
<evidence type="ECO:0000256" key="3">
    <source>
        <dbReference type="ARBA" id="ARBA00022801"/>
    </source>
</evidence>
<keyword evidence="4" id="KW-0904">Protein phosphatase</keyword>
<dbReference type="InterPro" id="IPR016667">
    <property type="entry name" value="Caps_polysacc_synth_CpsB/CapC"/>
</dbReference>
<accession>A0A6N2RJ12</accession>
<dbReference type="Gene3D" id="3.20.20.140">
    <property type="entry name" value="Metal-dependent hydrolases"/>
    <property type="match status" value="1"/>
</dbReference>
<evidence type="ECO:0000313" key="6">
    <source>
        <dbReference type="EMBL" id="VYS79620.1"/>
    </source>
</evidence>
<protein>
    <recommendedName>
        <fullName evidence="2">protein-tyrosine-phosphatase</fullName>
        <ecNumber evidence="2">3.1.3.48</ecNumber>
    </recommendedName>
</protein>
<comment type="similarity">
    <text evidence="1">Belongs to the metallo-dependent hydrolases superfamily. CpsB/CapC family.</text>
</comment>
<dbReference type="GO" id="GO:0004725">
    <property type="term" value="F:protein tyrosine phosphatase activity"/>
    <property type="evidence" value="ECO:0007669"/>
    <property type="project" value="UniProtKB-EC"/>
</dbReference>
<dbReference type="PANTHER" id="PTHR39181:SF1">
    <property type="entry name" value="TYROSINE-PROTEIN PHOSPHATASE YWQE"/>
    <property type="match status" value="1"/>
</dbReference>
<dbReference type="AlphaFoldDB" id="A0A6N2RJ12"/>
<dbReference type="GO" id="GO:0030145">
    <property type="term" value="F:manganese ion binding"/>
    <property type="evidence" value="ECO:0007669"/>
    <property type="project" value="InterPro"/>
</dbReference>
<name>A0A6N2RJ12_BLAHA</name>
<evidence type="ECO:0000256" key="1">
    <source>
        <dbReference type="ARBA" id="ARBA00005750"/>
    </source>
</evidence>
<evidence type="ECO:0000256" key="5">
    <source>
        <dbReference type="ARBA" id="ARBA00051722"/>
    </source>
</evidence>
<evidence type="ECO:0000256" key="2">
    <source>
        <dbReference type="ARBA" id="ARBA00013064"/>
    </source>
</evidence>
<dbReference type="PANTHER" id="PTHR39181">
    <property type="entry name" value="TYROSINE-PROTEIN PHOSPHATASE YWQE"/>
    <property type="match status" value="1"/>
</dbReference>
<dbReference type="Pfam" id="PF19567">
    <property type="entry name" value="CpsB_CapC"/>
    <property type="match status" value="1"/>
</dbReference>
<sequence>MHAHILADVDDGARNIEETKEILKLEYADGVRKIFLTPHYRKGMFETSEDDILKQYEAAKEIAKEIDEDFELILGCEFYASGDIEVLQNEPTRTLGNTNFVLLEFSDTFSYRDIQNKCYELLMNNYIPIIAHAERYSILRKKIEYVEQIVDMGVYIQINASSILGLDGFNMKRFCKKLMKSDLLHFVGSDVHNLTTRKPLIGKCAKYVEKVMGEEYMKKIFIDNPFEIIK</sequence>
<dbReference type="PIRSF" id="PIRSF016557">
    <property type="entry name" value="Caps_synth_CpsB"/>
    <property type="match status" value="1"/>
</dbReference>
<dbReference type="InterPro" id="IPR016195">
    <property type="entry name" value="Pol/histidinol_Pase-like"/>
</dbReference>
<comment type="catalytic activity">
    <reaction evidence="5">
        <text>O-phospho-L-tyrosyl-[protein] + H2O = L-tyrosyl-[protein] + phosphate</text>
        <dbReference type="Rhea" id="RHEA:10684"/>
        <dbReference type="Rhea" id="RHEA-COMP:10136"/>
        <dbReference type="Rhea" id="RHEA-COMP:20101"/>
        <dbReference type="ChEBI" id="CHEBI:15377"/>
        <dbReference type="ChEBI" id="CHEBI:43474"/>
        <dbReference type="ChEBI" id="CHEBI:46858"/>
        <dbReference type="ChEBI" id="CHEBI:61978"/>
        <dbReference type="EC" id="3.1.3.48"/>
    </reaction>
</comment>
<dbReference type="EMBL" id="CACRSY010000005">
    <property type="protein sequence ID" value="VYS79620.1"/>
    <property type="molecule type" value="Genomic_DNA"/>
</dbReference>
<dbReference type="EC" id="3.1.3.48" evidence="2"/>